<dbReference type="InterPro" id="IPR027291">
    <property type="entry name" value="Glyco_hydro_38_N_sf"/>
</dbReference>
<keyword evidence="4" id="KW-0326">Glycosidase</keyword>
<dbReference type="RefSeq" id="WP_244711502.1">
    <property type="nucleotide sequence ID" value="NZ_CP095073.1"/>
</dbReference>
<evidence type="ECO:0000256" key="3">
    <source>
        <dbReference type="ARBA" id="ARBA00022801"/>
    </source>
</evidence>
<dbReference type="CDD" id="cd10815">
    <property type="entry name" value="GH38N_AMII_EcMngB_like"/>
    <property type="match status" value="1"/>
</dbReference>
<dbReference type="InterPro" id="IPR037094">
    <property type="entry name" value="Glyco_hydro_38_cen_sf"/>
</dbReference>
<dbReference type="InterPro" id="IPR011330">
    <property type="entry name" value="Glyco_hydro/deAcase_b/a-brl"/>
</dbReference>
<comment type="similarity">
    <text evidence="1">Belongs to the glycosyl hydrolase 38 family.</text>
</comment>
<evidence type="ECO:0000256" key="2">
    <source>
        <dbReference type="ARBA" id="ARBA00022723"/>
    </source>
</evidence>
<dbReference type="InterPro" id="IPR011682">
    <property type="entry name" value="Glyco_hydro_38_C"/>
</dbReference>
<dbReference type="InterPro" id="IPR000602">
    <property type="entry name" value="Glyco_hydro_38_N"/>
</dbReference>
<name>A0ABY4EKW7_9BACI</name>
<keyword evidence="3" id="KW-0378">Hydrolase</keyword>
<dbReference type="Proteomes" id="UP000831787">
    <property type="component" value="Chromosome"/>
</dbReference>
<dbReference type="Pfam" id="PF07748">
    <property type="entry name" value="Glyco_hydro_38C"/>
    <property type="match status" value="1"/>
</dbReference>
<evidence type="ECO:0000256" key="1">
    <source>
        <dbReference type="ARBA" id="ARBA00009792"/>
    </source>
</evidence>
<evidence type="ECO:0000259" key="5">
    <source>
        <dbReference type="SMART" id="SM00872"/>
    </source>
</evidence>
<protein>
    <submittedName>
        <fullName evidence="6">Alpha-mannosidase</fullName>
    </submittedName>
</protein>
<dbReference type="Gene3D" id="2.70.98.30">
    <property type="entry name" value="Golgi alpha-mannosidase II, domain 4"/>
    <property type="match status" value="1"/>
</dbReference>
<dbReference type="InterPro" id="IPR015341">
    <property type="entry name" value="Glyco_hydro_38_cen"/>
</dbReference>
<dbReference type="SMART" id="SM00872">
    <property type="entry name" value="Alpha-mann_mid"/>
    <property type="match status" value="1"/>
</dbReference>
<dbReference type="PANTHER" id="PTHR46017">
    <property type="entry name" value="ALPHA-MANNOSIDASE 2C1"/>
    <property type="match status" value="1"/>
</dbReference>
<dbReference type="Pfam" id="PF09261">
    <property type="entry name" value="Alpha-mann_mid"/>
    <property type="match status" value="1"/>
</dbReference>
<proteinExistence type="inferred from homology"/>
<gene>
    <name evidence="6" type="ORF">MUN89_03650</name>
</gene>
<dbReference type="Gene3D" id="1.20.1270.50">
    <property type="entry name" value="Glycoside hydrolase family 38, central domain"/>
    <property type="match status" value="1"/>
</dbReference>
<dbReference type="SUPFAM" id="SSF74650">
    <property type="entry name" value="Galactose mutarotase-like"/>
    <property type="match status" value="1"/>
</dbReference>
<feature type="domain" description="Glycoside hydrolase family 38 central" evidence="5">
    <location>
        <begin position="279"/>
        <end position="357"/>
    </location>
</feature>
<dbReference type="SUPFAM" id="SSF88688">
    <property type="entry name" value="Families 57/38 glycoside transferase middle domain"/>
    <property type="match status" value="1"/>
</dbReference>
<keyword evidence="2" id="KW-0479">Metal-binding</keyword>
<evidence type="ECO:0000313" key="6">
    <source>
        <dbReference type="EMBL" id="UOQ45060.1"/>
    </source>
</evidence>
<dbReference type="Pfam" id="PF01074">
    <property type="entry name" value="Glyco_hydro_38N"/>
    <property type="match status" value="1"/>
</dbReference>
<dbReference type="InterPro" id="IPR011013">
    <property type="entry name" value="Gal_mutarotase_sf_dom"/>
</dbReference>
<accession>A0ABY4EKW7</accession>
<organism evidence="6 7">
    <name type="scientific">Halobacillus salinarum</name>
    <dbReference type="NCBI Taxonomy" id="2932257"/>
    <lineage>
        <taxon>Bacteria</taxon>
        <taxon>Bacillati</taxon>
        <taxon>Bacillota</taxon>
        <taxon>Bacilli</taxon>
        <taxon>Bacillales</taxon>
        <taxon>Bacillaceae</taxon>
        <taxon>Halobacillus</taxon>
    </lineage>
</organism>
<dbReference type="PANTHER" id="PTHR46017:SF2">
    <property type="entry name" value="MANNOSYLGLYCERATE HYDROLASE"/>
    <property type="match status" value="1"/>
</dbReference>
<sequence>MTKKRVYVVPHSHWDREWYFTIEDSNILLAENMDHLIHLLENNEDYHGYVFDAQLSIVEEYLKVRPLQFQRLRQLVEAKRIFVGPWYTQADSLLVHKESLVRNLLYGVKGSKRLGHSMNIGYLPDIFGQNRYLPSIFKGFGMDYAILQRGLYTDELDENLNFIWGSPDGAQVQANLIHLGYGPGKFLSSDEEFHKGRLQPMLEKLAKLNRDTNHLLLPAGGDQVLVRDHFPETINKLNEKDDTYEYVLSDYETYMNETWNDQSFDHMIEGELLATENSRIHRTIKSQRYDIKKLNHIAEHKIINQLEPLALIGQSVGLRYPQEWLDLMWKELFDVHAHDSIGGCNSDDTNQDIVKRLVKVNRQADGLMNVIKKQMTSAVSESQQMEDILLIFNTLPKPHTTSVSTVLFTRSKEFSIQTVTHETLPFTITKQEYLSGGKKIVVTADGDKEVEIPGYYRTELLLAEVKIPSLGYTTLQVVNDTNPSYQLEQSEDSSIQNEFFEISLENGRLNLKELAAELSVNDFIQFEDTADAGDSYDYSPLPGDLPILSGKASLEFVNKSEHVEKMVIKHHLSLPPDLESRKNNGPHETLSIETHVELRKDEPLVRVEHKLDNQIKDHRVRVLLKTPVHEPKESFGDQGYSLIHRSTEEPRLKDWRENGYKEAPVPIYTIEQFAGVSGEAGTMAAFTKGLKEYEVLKHEGQLALTLYRSVGLLGRDDLLWRPGRASGINNKVVTTPDAQMQETMSFEYALSLSGNTGTETEYFELADRYLERYVTYQHQSLNTFEERLDRFEIPQPLSSLPLEYSLLAIENKDVFVSTVKRAHEKPSGIMRVFNPTSSPVDLKLSTEQPLSFDTVNLAEEKTEKDAAPILSKGYQTICIHFEEENGK</sequence>
<evidence type="ECO:0000313" key="7">
    <source>
        <dbReference type="Proteomes" id="UP000831787"/>
    </source>
</evidence>
<dbReference type="EMBL" id="CP095073">
    <property type="protein sequence ID" value="UOQ45060.1"/>
    <property type="molecule type" value="Genomic_DNA"/>
</dbReference>
<dbReference type="InterPro" id="IPR028995">
    <property type="entry name" value="Glyco_hydro_57/38_cen_sf"/>
</dbReference>
<dbReference type="Gene3D" id="3.20.110.10">
    <property type="entry name" value="Glycoside hydrolase 38, N terminal domain"/>
    <property type="match status" value="1"/>
</dbReference>
<reference evidence="6 7" key="1">
    <citation type="submission" date="2022-04" db="EMBL/GenBank/DDBJ databases">
        <title>Halobacillus sp. isolated from saltern.</title>
        <authorList>
            <person name="Won M."/>
            <person name="Lee C.-M."/>
            <person name="Woen H.-Y."/>
            <person name="Kwon S.-W."/>
        </authorList>
    </citation>
    <scope>NUCLEOTIDE SEQUENCE [LARGE SCALE GENOMIC DNA]</scope>
    <source>
        <strain evidence="6 7">SSBR10-3</strain>
    </source>
</reference>
<dbReference type="SUPFAM" id="SSF88713">
    <property type="entry name" value="Glycoside hydrolase/deacetylase"/>
    <property type="match status" value="1"/>
</dbReference>
<evidence type="ECO:0000256" key="4">
    <source>
        <dbReference type="ARBA" id="ARBA00023295"/>
    </source>
</evidence>
<keyword evidence="7" id="KW-1185">Reference proteome</keyword>